<reference evidence="3" key="1">
    <citation type="journal article" date="2011" name="Nat. Biotechnol.">
        <title>The genomic sequence of the Chinese hamster ovary (CHO)-K1 cell line.</title>
        <authorList>
            <person name="Xu X."/>
            <person name="Nagarajan H."/>
            <person name="Lewis N.E."/>
            <person name="Pan S."/>
            <person name="Cai Z."/>
            <person name="Liu X."/>
            <person name="Chen W."/>
            <person name="Xie M."/>
            <person name="Wang W."/>
            <person name="Hammond S."/>
            <person name="Andersen M.R."/>
            <person name="Neff N."/>
            <person name="Passarelli B."/>
            <person name="Koh W."/>
            <person name="Fan H.C."/>
            <person name="Wang J."/>
            <person name="Gui Y."/>
            <person name="Lee K.H."/>
            <person name="Betenbaugh M.J."/>
            <person name="Quake S.R."/>
            <person name="Famili I."/>
            <person name="Palsson B.O."/>
            <person name="Wang J."/>
        </authorList>
    </citation>
    <scope>NUCLEOTIDE SEQUENCE [LARGE SCALE GENOMIC DNA]</scope>
    <source>
        <strain evidence="3">CHO K1 cell line</strain>
    </source>
</reference>
<feature type="transmembrane region" description="Helical" evidence="1">
    <location>
        <begin position="6"/>
        <end position="25"/>
    </location>
</feature>
<organism evidence="2 3">
    <name type="scientific">Cricetulus griseus</name>
    <name type="common">Chinese hamster</name>
    <name type="synonym">Cricetulus barabensis griseus</name>
    <dbReference type="NCBI Taxonomy" id="10029"/>
    <lineage>
        <taxon>Eukaryota</taxon>
        <taxon>Metazoa</taxon>
        <taxon>Chordata</taxon>
        <taxon>Craniata</taxon>
        <taxon>Vertebrata</taxon>
        <taxon>Euteleostomi</taxon>
        <taxon>Mammalia</taxon>
        <taxon>Eutheria</taxon>
        <taxon>Euarchontoglires</taxon>
        <taxon>Glires</taxon>
        <taxon>Rodentia</taxon>
        <taxon>Myomorpha</taxon>
        <taxon>Muroidea</taxon>
        <taxon>Cricetidae</taxon>
        <taxon>Cricetinae</taxon>
        <taxon>Cricetulus</taxon>
    </lineage>
</organism>
<evidence type="ECO:0000256" key="1">
    <source>
        <dbReference type="SAM" id="Phobius"/>
    </source>
</evidence>
<gene>
    <name evidence="2" type="ORF">I79_026066</name>
</gene>
<dbReference type="EMBL" id="JH018668">
    <property type="protein sequence ID" value="EGV91290.1"/>
    <property type="molecule type" value="Genomic_DNA"/>
</dbReference>
<keyword evidence="1" id="KW-0812">Transmembrane</keyword>
<keyword evidence="1" id="KW-1133">Transmembrane helix</keyword>
<dbReference type="AlphaFoldDB" id="G3IPY1"/>
<protein>
    <submittedName>
        <fullName evidence="2">Uncharacterized protein</fullName>
    </submittedName>
</protein>
<evidence type="ECO:0000313" key="2">
    <source>
        <dbReference type="EMBL" id="EGV91290.1"/>
    </source>
</evidence>
<sequence length="86" mass="9656">MIGGFLLFVWLVGFCFVFCFVLGGGGKQNFWLAWRHYVDQAGFAMICLHLPPQVLELMVCPTTPGVNDILNKEPFCYCSTKGSEMD</sequence>
<dbReference type="InParanoid" id="G3IPY1"/>
<keyword evidence="1" id="KW-0472">Membrane</keyword>
<evidence type="ECO:0000313" key="3">
    <source>
        <dbReference type="Proteomes" id="UP000001075"/>
    </source>
</evidence>
<accession>G3IPY1</accession>
<name>G3IPY1_CRIGR</name>
<proteinExistence type="predicted"/>
<dbReference type="Proteomes" id="UP000001075">
    <property type="component" value="Unassembled WGS sequence"/>
</dbReference>